<protein>
    <submittedName>
        <fullName evidence="2">Jg13952 protein</fullName>
    </submittedName>
</protein>
<gene>
    <name evidence="2" type="primary">jg13952</name>
    <name evidence="2" type="ORF">PAEG_LOCUS3866</name>
</gene>
<keyword evidence="3" id="KW-1185">Reference proteome</keyword>
<evidence type="ECO:0000313" key="2">
    <source>
        <dbReference type="EMBL" id="CAH2215780.1"/>
    </source>
</evidence>
<dbReference type="OrthoDB" id="6899664at2759"/>
<evidence type="ECO:0000313" key="3">
    <source>
        <dbReference type="Proteomes" id="UP000838756"/>
    </source>
</evidence>
<dbReference type="Proteomes" id="UP000838756">
    <property type="component" value="Unassembled WGS sequence"/>
</dbReference>
<proteinExistence type="predicted"/>
<organism evidence="2 3">
    <name type="scientific">Pararge aegeria aegeria</name>
    <dbReference type="NCBI Taxonomy" id="348720"/>
    <lineage>
        <taxon>Eukaryota</taxon>
        <taxon>Metazoa</taxon>
        <taxon>Ecdysozoa</taxon>
        <taxon>Arthropoda</taxon>
        <taxon>Hexapoda</taxon>
        <taxon>Insecta</taxon>
        <taxon>Pterygota</taxon>
        <taxon>Neoptera</taxon>
        <taxon>Endopterygota</taxon>
        <taxon>Lepidoptera</taxon>
        <taxon>Glossata</taxon>
        <taxon>Ditrysia</taxon>
        <taxon>Papilionoidea</taxon>
        <taxon>Nymphalidae</taxon>
        <taxon>Satyrinae</taxon>
        <taxon>Satyrini</taxon>
        <taxon>Parargina</taxon>
        <taxon>Pararge</taxon>
    </lineage>
</organism>
<feature type="compositionally biased region" description="Polar residues" evidence="1">
    <location>
        <begin position="49"/>
        <end position="58"/>
    </location>
</feature>
<feature type="region of interest" description="Disordered" evidence="1">
    <location>
        <begin position="38"/>
        <end position="68"/>
    </location>
</feature>
<accession>A0A8S4QMI1</accession>
<dbReference type="AlphaFoldDB" id="A0A8S4QMI1"/>
<sequence length="68" mass="7381">MASSSAGILVEEARDDLSPAFHQPPQAADRLFGLYRGGPRNGTAIVSLPTEQTNSKTNRAGKEKRKER</sequence>
<reference evidence="2" key="1">
    <citation type="submission" date="2022-03" db="EMBL/GenBank/DDBJ databases">
        <authorList>
            <person name="Lindestad O."/>
        </authorList>
    </citation>
    <scope>NUCLEOTIDE SEQUENCE</scope>
</reference>
<comment type="caution">
    <text evidence="2">The sequence shown here is derived from an EMBL/GenBank/DDBJ whole genome shotgun (WGS) entry which is preliminary data.</text>
</comment>
<dbReference type="EMBL" id="CAKXAJ010012798">
    <property type="protein sequence ID" value="CAH2215780.1"/>
    <property type="molecule type" value="Genomic_DNA"/>
</dbReference>
<name>A0A8S4QMI1_9NEOP</name>
<evidence type="ECO:0000256" key="1">
    <source>
        <dbReference type="SAM" id="MobiDB-lite"/>
    </source>
</evidence>